<evidence type="ECO:0000313" key="2">
    <source>
        <dbReference type="EMBL" id="AUX83676.1"/>
    </source>
</evidence>
<keyword evidence="3" id="KW-1185">Reference proteome</keyword>
<protein>
    <submittedName>
        <fullName evidence="2">Putative structural protein</fullName>
    </submittedName>
</protein>
<evidence type="ECO:0000256" key="1">
    <source>
        <dbReference type="SAM" id="MobiDB-lite"/>
    </source>
</evidence>
<proteinExistence type="predicted"/>
<feature type="compositionally biased region" description="Low complexity" evidence="1">
    <location>
        <begin position="32"/>
        <end position="45"/>
    </location>
</feature>
<sequence>MSAVAQKLFALGQSLNNGTDFQVQRPNSSYRPMQAPAMHQAPQQQGSGMGAIGNVAGRMIGEGIKSYMQPSTPQVPDTLSLEGAAPAIQQGADSIGAGLGAGQMSLPSAQSMGFGQSPQASQGLMGIMGSLFGG</sequence>
<feature type="region of interest" description="Disordered" evidence="1">
    <location>
        <begin position="31"/>
        <end position="52"/>
    </location>
</feature>
<reference evidence="2 3" key="1">
    <citation type="submission" date="2018-01" db="EMBL/GenBank/DDBJ databases">
        <title>Genome of Pseudomonas phage NV1, a LUZ24-like virus of Pseudomonas tolaasii.</title>
        <authorList>
            <person name="Storey N.H."/>
        </authorList>
    </citation>
    <scope>NUCLEOTIDE SEQUENCE [LARGE SCALE GENOMIC DNA]</scope>
</reference>
<dbReference type="OrthoDB" id="32198at10239"/>
<gene>
    <name evidence="2" type="ORF">NV1_p47</name>
</gene>
<dbReference type="Proteomes" id="UP000240328">
    <property type="component" value="Segment"/>
</dbReference>
<evidence type="ECO:0000313" key="3">
    <source>
        <dbReference type="Proteomes" id="UP000240328"/>
    </source>
</evidence>
<name>A0A2L0HPQ5_9CAUD</name>
<dbReference type="EMBL" id="MG845684">
    <property type="protein sequence ID" value="AUX83676.1"/>
    <property type="molecule type" value="Genomic_DNA"/>
</dbReference>
<organism evidence="2 3">
    <name type="scientific">Pseudomonas phage NV1</name>
    <dbReference type="NCBI Taxonomy" id="2079543"/>
    <lineage>
        <taxon>Viruses</taxon>
        <taxon>Duplodnaviria</taxon>
        <taxon>Heunggongvirae</taxon>
        <taxon>Uroviricota</taxon>
        <taxon>Caudoviricetes</taxon>
        <taxon>Vicosavirus</taxon>
        <taxon>Vicosavirus NV1</taxon>
    </lineage>
</organism>
<accession>A0A2L0HPQ5</accession>